<organism evidence="8 9">
    <name type="scientific">Rhodanobacter ginsenosidimutans</name>
    <dbReference type="NCBI Taxonomy" id="490571"/>
    <lineage>
        <taxon>Bacteria</taxon>
        <taxon>Pseudomonadati</taxon>
        <taxon>Pseudomonadota</taxon>
        <taxon>Gammaproteobacteria</taxon>
        <taxon>Lysobacterales</taxon>
        <taxon>Rhodanobacteraceae</taxon>
        <taxon>Rhodanobacter</taxon>
    </lineage>
</organism>
<keyword evidence="9" id="KW-1185">Reference proteome</keyword>
<comment type="caution">
    <text evidence="8">The sequence shown here is derived from an EMBL/GenBank/DDBJ whole genome shotgun (WGS) entry which is preliminary data.</text>
</comment>
<evidence type="ECO:0000256" key="2">
    <source>
        <dbReference type="ARBA" id="ARBA00022723"/>
    </source>
</evidence>
<dbReference type="InterPro" id="IPR051395">
    <property type="entry name" value="Cytochrome_c_Peroxidase/MauG"/>
</dbReference>
<dbReference type="InterPro" id="IPR032812">
    <property type="entry name" value="SbsA_Ig"/>
</dbReference>
<evidence type="ECO:0000256" key="1">
    <source>
        <dbReference type="ARBA" id="ARBA00022617"/>
    </source>
</evidence>
<feature type="chain" id="PRO_5045614033" evidence="6">
    <location>
        <begin position="20"/>
        <end position="531"/>
    </location>
</feature>
<dbReference type="SUPFAM" id="SSF46626">
    <property type="entry name" value="Cytochrome c"/>
    <property type="match status" value="1"/>
</dbReference>
<keyword evidence="4 5" id="KW-0408">Iron</keyword>
<evidence type="ECO:0000256" key="5">
    <source>
        <dbReference type="PROSITE-ProRule" id="PRU00433"/>
    </source>
</evidence>
<evidence type="ECO:0000313" key="8">
    <source>
        <dbReference type="EMBL" id="MFC5440347.1"/>
    </source>
</evidence>
<dbReference type="InterPro" id="IPR014755">
    <property type="entry name" value="Cu-Rt/internalin_Ig-like"/>
</dbReference>
<protein>
    <submittedName>
        <fullName evidence="8">Ig-like domain-containing protein</fullName>
    </submittedName>
</protein>
<evidence type="ECO:0000313" key="9">
    <source>
        <dbReference type="Proteomes" id="UP001596018"/>
    </source>
</evidence>
<feature type="domain" description="Cytochrome c" evidence="7">
    <location>
        <begin position="249"/>
        <end position="408"/>
    </location>
</feature>
<accession>A0ABW0JW60</accession>
<dbReference type="PANTHER" id="PTHR30600">
    <property type="entry name" value="CYTOCHROME C PEROXIDASE-RELATED"/>
    <property type="match status" value="1"/>
</dbReference>
<feature type="signal peptide" evidence="6">
    <location>
        <begin position="1"/>
        <end position="19"/>
    </location>
</feature>
<evidence type="ECO:0000256" key="3">
    <source>
        <dbReference type="ARBA" id="ARBA00022729"/>
    </source>
</evidence>
<evidence type="ECO:0000259" key="7">
    <source>
        <dbReference type="PROSITE" id="PS51007"/>
    </source>
</evidence>
<dbReference type="Pfam" id="PF21419">
    <property type="entry name" value="RoxA-like_Cyt-c"/>
    <property type="match status" value="1"/>
</dbReference>
<dbReference type="InterPro" id="IPR036909">
    <property type="entry name" value="Cyt_c-like_dom_sf"/>
</dbReference>
<reference evidence="9" key="1">
    <citation type="journal article" date="2019" name="Int. J. Syst. Evol. Microbiol.">
        <title>The Global Catalogue of Microorganisms (GCM) 10K type strain sequencing project: providing services to taxonomists for standard genome sequencing and annotation.</title>
        <authorList>
            <consortium name="The Broad Institute Genomics Platform"/>
            <consortium name="The Broad Institute Genome Sequencing Center for Infectious Disease"/>
            <person name="Wu L."/>
            <person name="Ma J."/>
        </authorList>
    </citation>
    <scope>NUCLEOTIDE SEQUENCE [LARGE SCALE GENOMIC DNA]</scope>
    <source>
        <strain evidence="9">KACC 12822</strain>
    </source>
</reference>
<keyword evidence="1 5" id="KW-0349">Heme</keyword>
<feature type="domain" description="Cytochrome c" evidence="7">
    <location>
        <begin position="420"/>
        <end position="531"/>
    </location>
</feature>
<dbReference type="Gene3D" id="2.60.40.1220">
    <property type="match status" value="1"/>
</dbReference>
<sequence>MRKKWLPGALSLALGVGLAGCGGSGHNGQASTPTAPQVPALKVVSTMPANGATDVLNTAEVSATFDQSIDTATLKNANFNVNCPADAEPFGSVVYDDATRKATFVRITESPTNLPQSEVAEPMQADVTCTATITTGIKGAGGAALATDFVWTFSTVADTAFLDEGKRIFRFDTFGDETTWTDTLQMNEVIQTAVDPATALAVGLKVDAEALPQAVVDGIIDKSISLTDPQTTLALISLDAVVGIKGTVATAADGKMTLTRVGITCALCHSNVDNSFDHGIGKRLDGWPNRDLDPGFIISLSPALTVEQRAVYKSWGPGFYDPRFNIDGLNGPQVITPAYGLQNIHKIIATGDGDDLAYWNRYVGVTQMGGHGNFTDARVGTGIDITNGTDDLITAKLPALQAYQLSIAAPPAPAGSFDTAAATRGKALFEGKAGCSTCHSGPEFTDANERLHSPDEVASEPEATGVPSYASRTATRMYRTTPLKGAWQHPPYFHNGSADTLVDVVNKYNAKQSLGLTGAEVDDVAQYVKSL</sequence>
<dbReference type="RefSeq" id="WP_377340463.1">
    <property type="nucleotide sequence ID" value="NZ_JALBWS010000013.1"/>
</dbReference>
<dbReference type="EMBL" id="JBHSMM010000002">
    <property type="protein sequence ID" value="MFC5440347.1"/>
    <property type="molecule type" value="Genomic_DNA"/>
</dbReference>
<dbReference type="Pfam" id="PF13205">
    <property type="entry name" value="Big_5"/>
    <property type="match status" value="1"/>
</dbReference>
<gene>
    <name evidence="8" type="ORF">ACFPK0_10010</name>
</gene>
<proteinExistence type="predicted"/>
<keyword evidence="3 6" id="KW-0732">Signal</keyword>
<dbReference type="InterPro" id="IPR009056">
    <property type="entry name" value="Cyt_c-like_dom"/>
</dbReference>
<dbReference type="Proteomes" id="UP001596018">
    <property type="component" value="Unassembled WGS sequence"/>
</dbReference>
<dbReference type="PROSITE" id="PS51007">
    <property type="entry name" value="CYTC"/>
    <property type="match status" value="2"/>
</dbReference>
<evidence type="ECO:0000256" key="4">
    <source>
        <dbReference type="ARBA" id="ARBA00023004"/>
    </source>
</evidence>
<evidence type="ECO:0000256" key="6">
    <source>
        <dbReference type="SAM" id="SignalP"/>
    </source>
</evidence>
<name>A0ABW0JW60_9GAMM</name>
<dbReference type="Gene3D" id="1.10.760.10">
    <property type="entry name" value="Cytochrome c-like domain"/>
    <property type="match status" value="1"/>
</dbReference>
<keyword evidence="2 5" id="KW-0479">Metal-binding</keyword>
<dbReference type="PROSITE" id="PS51257">
    <property type="entry name" value="PROKAR_LIPOPROTEIN"/>
    <property type="match status" value="1"/>
</dbReference>